<keyword evidence="3" id="KW-1185">Reference proteome</keyword>
<evidence type="ECO:0000313" key="2">
    <source>
        <dbReference type="EMBL" id="EQB60943.1"/>
    </source>
</evidence>
<proteinExistence type="predicted"/>
<dbReference type="Proteomes" id="UP000053780">
    <property type="component" value="Unassembled WGS sequence"/>
</dbReference>
<gene>
    <name evidence="2" type="ORF">NAPIS_ORF01488</name>
</gene>
<protein>
    <submittedName>
        <fullName evidence="2">Uncharacterized protein</fullName>
    </submittedName>
</protein>
<feature type="region of interest" description="Disordered" evidence="1">
    <location>
        <begin position="1"/>
        <end position="20"/>
    </location>
</feature>
<reference evidence="2 3" key="1">
    <citation type="journal article" date="2013" name="BMC Genomics">
        <title>Genome sequencing and comparative genomics of honey bee microsporidia, Nosema apis reveal novel insights into host-parasite interactions.</title>
        <authorList>
            <person name="Chen Yp."/>
            <person name="Pettis J.S."/>
            <person name="Zhao Y."/>
            <person name="Liu X."/>
            <person name="Tallon L.J."/>
            <person name="Sadzewicz L.D."/>
            <person name="Li R."/>
            <person name="Zheng H."/>
            <person name="Huang S."/>
            <person name="Zhang X."/>
            <person name="Hamilton M.C."/>
            <person name="Pernal S.F."/>
            <person name="Melathopoulos A.P."/>
            <person name="Yan X."/>
            <person name="Evans J.D."/>
        </authorList>
    </citation>
    <scope>NUCLEOTIDE SEQUENCE [LARGE SCALE GENOMIC DNA]</scope>
    <source>
        <strain evidence="2 3">BRL 01</strain>
    </source>
</reference>
<dbReference type="HOGENOM" id="CLU_2671677_0_0_1"/>
<dbReference type="AlphaFoldDB" id="T0L943"/>
<feature type="compositionally biased region" description="Polar residues" evidence="1">
    <location>
        <begin position="8"/>
        <end position="20"/>
    </location>
</feature>
<name>T0L943_9MICR</name>
<accession>T0L943</accession>
<dbReference type="EMBL" id="KE647200">
    <property type="protein sequence ID" value="EQB60943.1"/>
    <property type="molecule type" value="Genomic_DNA"/>
</dbReference>
<evidence type="ECO:0000256" key="1">
    <source>
        <dbReference type="SAM" id="MobiDB-lite"/>
    </source>
</evidence>
<dbReference type="VEuPathDB" id="MicrosporidiaDB:NAPIS_ORF01488"/>
<organism evidence="2 3">
    <name type="scientific">Vairimorpha apis BRL 01</name>
    <dbReference type="NCBI Taxonomy" id="1037528"/>
    <lineage>
        <taxon>Eukaryota</taxon>
        <taxon>Fungi</taxon>
        <taxon>Fungi incertae sedis</taxon>
        <taxon>Microsporidia</taxon>
        <taxon>Nosematidae</taxon>
        <taxon>Vairimorpha</taxon>
    </lineage>
</organism>
<sequence>MGSENDFNKTNLSAPSSISDKTLHLTTNGDSWMMNNDNTMDLLLVKLKNLMLVEKWIEFMGFKDENPERFLEQFI</sequence>
<evidence type="ECO:0000313" key="3">
    <source>
        <dbReference type="Proteomes" id="UP000053780"/>
    </source>
</evidence>